<reference evidence="8" key="2">
    <citation type="submission" date="2020-04" db="EMBL/GenBank/DDBJ databases">
        <authorList>
            <consortium name="NCBI Genome Project"/>
        </authorList>
    </citation>
    <scope>NUCLEOTIDE SEQUENCE</scope>
    <source>
        <strain evidence="8">CBS 342.82</strain>
    </source>
</reference>
<keyword evidence="7" id="KW-1185">Reference proteome</keyword>
<evidence type="ECO:0000256" key="3">
    <source>
        <dbReference type="ARBA" id="ARBA00010707"/>
    </source>
</evidence>
<evidence type="ECO:0000256" key="2">
    <source>
        <dbReference type="ARBA" id="ARBA00004421"/>
    </source>
</evidence>
<dbReference type="RefSeq" id="XP_033457739.1">
    <property type="nucleotide sequence ID" value="XM_033605426.1"/>
</dbReference>
<dbReference type="GeneID" id="54363226"/>
<feature type="region of interest" description="Disordered" evidence="6">
    <location>
        <begin position="1"/>
        <end position="26"/>
    </location>
</feature>
<protein>
    <recommendedName>
        <fullName evidence="4">Inheritance of peroxisomes protein 1</fullName>
    </recommendedName>
</protein>
<dbReference type="Pfam" id="PF12634">
    <property type="entry name" value="Inp1"/>
    <property type="match status" value="1"/>
</dbReference>
<feature type="region of interest" description="Disordered" evidence="6">
    <location>
        <begin position="497"/>
        <end position="535"/>
    </location>
</feature>
<evidence type="ECO:0000256" key="1">
    <source>
        <dbReference type="ARBA" id="ARBA00003594"/>
    </source>
</evidence>
<keyword evidence="5" id="KW-0472">Membrane</keyword>
<gene>
    <name evidence="8" type="ORF">K489DRAFT_382642</name>
</gene>
<evidence type="ECO:0000313" key="8">
    <source>
        <dbReference type="RefSeq" id="XP_033457739.1"/>
    </source>
</evidence>
<feature type="compositionally biased region" description="Low complexity" evidence="6">
    <location>
        <begin position="505"/>
        <end position="528"/>
    </location>
</feature>
<comment type="function">
    <text evidence="1">Required for peroxisome inheritance.</text>
</comment>
<feature type="compositionally biased region" description="Polar residues" evidence="6">
    <location>
        <begin position="10"/>
        <end position="25"/>
    </location>
</feature>
<accession>A0A6J3LYI1</accession>
<dbReference type="Proteomes" id="UP000504637">
    <property type="component" value="Unplaced"/>
</dbReference>
<comment type="similarity">
    <text evidence="3">Belongs to the INP1 family.</text>
</comment>
<feature type="compositionally biased region" description="Basic and acidic residues" evidence="6">
    <location>
        <begin position="355"/>
        <end position="388"/>
    </location>
</feature>
<evidence type="ECO:0000256" key="6">
    <source>
        <dbReference type="SAM" id="MobiDB-lite"/>
    </source>
</evidence>
<dbReference type="GO" id="GO:0005780">
    <property type="term" value="C:extrinsic component of intraperoxisomal membrane"/>
    <property type="evidence" value="ECO:0007669"/>
    <property type="project" value="InterPro"/>
</dbReference>
<proteinExistence type="inferred from homology"/>
<feature type="region of interest" description="Disordered" evidence="6">
    <location>
        <begin position="599"/>
        <end position="647"/>
    </location>
</feature>
<evidence type="ECO:0000256" key="4">
    <source>
        <dbReference type="ARBA" id="ARBA00021397"/>
    </source>
</evidence>
<sequence>MASSIAPATPDQTPRNAQTGLNRSFTLPTRLAASATPASPSEAEIGAADGIETLYVHPAAKVVKFAASAGRSGSRNTGPDRPEAGILPWATSTERTIANGPLEIYRVPGSVSFIHSGSLLHAVMPRSQCWCVDGKSKFAMRVALPDTYYRIELPGETEEDIAKVAEFEDILRKVLFYERTACPFARGFSVDLPPEEPVVRQRRRKSHGPAKKWRLARAYSWKPEDGEEPPSLGDEEDYTSDVESDGEPAHSYDSSLDETQSDASGPSEDVREFVNRTPTRPSVRERIAGLTALRSVTSPPQFGAQRTPPRRLQAVAEVNASQSALATTSFQDIPTAMPPSPPDSSAGFESAVPLHSEHEDRGHETLPKELSHMNRDSDSSLVDPDGHDTGLVSYDKVEVAEQPIVPETSGRHILGESTHNEPSSQANPLAIDIVETESKSPVATITTEKALVQDDDASPMALAPSPGIVQKTASSVYQTSEDPYAQIRARIQARRSIGGGSTVNSPARMLSSMSSRASLVSTSSPASRHSQAQQQALTSGLMQKAVTKFLGPPAALVAIMLRIADRFANGAYAVDFGFYRTPEGAARRVPGSFDLEGSDVEDLGFNSDDTWNAGDGSQAATPEPGPLAMPIEPRPRDGVTGNVNDQG</sequence>
<feature type="compositionally biased region" description="Acidic residues" evidence="6">
    <location>
        <begin position="225"/>
        <end position="246"/>
    </location>
</feature>
<feature type="region of interest" description="Disordered" evidence="6">
    <location>
        <begin position="290"/>
        <end position="309"/>
    </location>
</feature>
<name>A0A6J3LYI1_9PEZI</name>
<comment type="subcellular location">
    <subcellularLocation>
        <location evidence="2">Peroxisome membrane</location>
        <topology evidence="2">Peripheral membrane protein</topology>
    </subcellularLocation>
</comment>
<reference evidence="8" key="1">
    <citation type="submission" date="2020-01" db="EMBL/GenBank/DDBJ databases">
        <authorList>
            <consortium name="DOE Joint Genome Institute"/>
            <person name="Haridas S."/>
            <person name="Albert R."/>
            <person name="Binder M."/>
            <person name="Bloem J."/>
            <person name="Labutti K."/>
            <person name="Salamov A."/>
            <person name="Andreopoulos B."/>
            <person name="Baker S.E."/>
            <person name="Barry K."/>
            <person name="Bills G."/>
            <person name="Bluhm B.H."/>
            <person name="Cannon C."/>
            <person name="Castanera R."/>
            <person name="Culley D.E."/>
            <person name="Daum C."/>
            <person name="Ezra D."/>
            <person name="Gonzalez J.B."/>
            <person name="Henrissat B."/>
            <person name="Kuo A."/>
            <person name="Liang C."/>
            <person name="Lipzen A."/>
            <person name="Lutzoni F."/>
            <person name="Magnuson J."/>
            <person name="Mondo S."/>
            <person name="Nolan M."/>
            <person name="Ohm R."/>
            <person name="Pangilinan J."/>
            <person name="Park H.-J."/>
            <person name="Ramirez L."/>
            <person name="Alfaro M."/>
            <person name="Sun H."/>
            <person name="Tritt A."/>
            <person name="Yoshinaga Y."/>
            <person name="Zwiers L.-H."/>
            <person name="Turgeon B.G."/>
            <person name="Goodwin S.B."/>
            <person name="Spatafora J.W."/>
            <person name="Crous P.W."/>
            <person name="Grigoriev I.V."/>
        </authorList>
    </citation>
    <scope>NUCLEOTIDE SEQUENCE</scope>
    <source>
        <strain evidence="8">CBS 342.82</strain>
    </source>
</reference>
<evidence type="ECO:0000313" key="7">
    <source>
        <dbReference type="Proteomes" id="UP000504637"/>
    </source>
</evidence>
<feature type="region of interest" description="Disordered" evidence="6">
    <location>
        <begin position="222"/>
        <end position="285"/>
    </location>
</feature>
<dbReference type="GO" id="GO:0045033">
    <property type="term" value="P:peroxisome inheritance"/>
    <property type="evidence" value="ECO:0007669"/>
    <property type="project" value="InterPro"/>
</dbReference>
<reference evidence="8" key="3">
    <citation type="submission" date="2025-08" db="UniProtKB">
        <authorList>
            <consortium name="RefSeq"/>
        </authorList>
    </citation>
    <scope>IDENTIFICATION</scope>
    <source>
        <strain evidence="8">CBS 342.82</strain>
    </source>
</reference>
<dbReference type="AlphaFoldDB" id="A0A6J3LYI1"/>
<organism evidence="8">
    <name type="scientific">Dissoconium aciculare CBS 342.82</name>
    <dbReference type="NCBI Taxonomy" id="1314786"/>
    <lineage>
        <taxon>Eukaryota</taxon>
        <taxon>Fungi</taxon>
        <taxon>Dikarya</taxon>
        <taxon>Ascomycota</taxon>
        <taxon>Pezizomycotina</taxon>
        <taxon>Dothideomycetes</taxon>
        <taxon>Dothideomycetidae</taxon>
        <taxon>Mycosphaerellales</taxon>
        <taxon>Dissoconiaceae</taxon>
        <taxon>Dissoconium</taxon>
    </lineage>
</organism>
<evidence type="ECO:0000256" key="5">
    <source>
        <dbReference type="ARBA" id="ARBA00023136"/>
    </source>
</evidence>
<feature type="region of interest" description="Disordered" evidence="6">
    <location>
        <begin position="355"/>
        <end position="390"/>
    </location>
</feature>
<dbReference type="InterPro" id="IPR024758">
    <property type="entry name" value="Inp1"/>
</dbReference>
<dbReference type="OrthoDB" id="4097008at2759"/>